<reference evidence="1 2" key="1">
    <citation type="submission" date="2018-03" db="EMBL/GenBank/DDBJ databases">
        <title>Genome sequencing of Ottowia sp.</title>
        <authorList>
            <person name="Kim S.-J."/>
            <person name="Heo J."/>
            <person name="Kwon S.-W."/>
        </authorList>
    </citation>
    <scope>NUCLEOTIDE SEQUENCE [LARGE SCALE GENOMIC DNA]</scope>
    <source>
        <strain evidence="1 2">KADR8-3</strain>
    </source>
</reference>
<accession>A0A2S0MD50</accession>
<dbReference type="InterPro" id="IPR026365">
    <property type="entry name" value="BcepMu_gp16"/>
</dbReference>
<proteinExistence type="predicted"/>
<gene>
    <name evidence="1" type="ORF">C6570_04880</name>
</gene>
<keyword evidence="2" id="KW-1185">Reference proteome</keyword>
<evidence type="ECO:0000313" key="1">
    <source>
        <dbReference type="EMBL" id="AVO33663.1"/>
    </source>
</evidence>
<dbReference type="NCBIfam" id="TIGR04111">
    <property type="entry name" value="BcepMu_gp16"/>
    <property type="match status" value="1"/>
</dbReference>
<dbReference type="KEGG" id="otk:C6570_04880"/>
<dbReference type="GO" id="GO:0003677">
    <property type="term" value="F:DNA binding"/>
    <property type="evidence" value="ECO:0007669"/>
    <property type="project" value="InterPro"/>
</dbReference>
<dbReference type="Proteomes" id="UP000239709">
    <property type="component" value="Chromosome"/>
</dbReference>
<dbReference type="RefSeq" id="WP_106702226.1">
    <property type="nucleotide sequence ID" value="NZ_CP027666.1"/>
</dbReference>
<protein>
    <recommendedName>
        <fullName evidence="3">DNA-binding protein</fullName>
    </recommendedName>
</protein>
<dbReference type="EMBL" id="CP027666">
    <property type="protein sequence ID" value="AVO33663.1"/>
    <property type="molecule type" value="Genomic_DNA"/>
</dbReference>
<dbReference type="OrthoDB" id="5679056at2"/>
<organism evidence="1 2">
    <name type="scientific">Ottowia oryzae</name>
    <dbReference type="NCBI Taxonomy" id="2109914"/>
    <lineage>
        <taxon>Bacteria</taxon>
        <taxon>Pseudomonadati</taxon>
        <taxon>Pseudomonadota</taxon>
        <taxon>Betaproteobacteria</taxon>
        <taxon>Burkholderiales</taxon>
        <taxon>Comamonadaceae</taxon>
        <taxon>Ottowia</taxon>
    </lineage>
</organism>
<name>A0A2S0MD50_9BURK</name>
<dbReference type="AlphaFoldDB" id="A0A2S0MD50"/>
<sequence length="86" mass="9101">MTTPLRTNAQAIQWMDEQGLSKAELARRFGVSCSLVDAILRGQKPCKRGASHNIAVFLGLKRGQAVAAKQPYTRPAHAQAAAGAAA</sequence>
<dbReference type="Pfam" id="PF13560">
    <property type="entry name" value="HTH_31"/>
    <property type="match status" value="1"/>
</dbReference>
<dbReference type="InterPro" id="IPR010982">
    <property type="entry name" value="Lambda_DNA-bd_dom_sf"/>
</dbReference>
<dbReference type="SUPFAM" id="SSF47413">
    <property type="entry name" value="lambda repressor-like DNA-binding domains"/>
    <property type="match status" value="1"/>
</dbReference>
<evidence type="ECO:0000313" key="2">
    <source>
        <dbReference type="Proteomes" id="UP000239709"/>
    </source>
</evidence>
<evidence type="ECO:0008006" key="3">
    <source>
        <dbReference type="Google" id="ProtNLM"/>
    </source>
</evidence>